<dbReference type="KEGG" id="mbac:BN1209_0069"/>
<dbReference type="STRING" id="1581680.BN1209_0069"/>
<organism evidence="2 3">
    <name type="scientific">Candidatus Methylopumilus turicensis</name>
    <dbReference type="NCBI Taxonomy" id="1581680"/>
    <lineage>
        <taxon>Bacteria</taxon>
        <taxon>Pseudomonadati</taxon>
        <taxon>Pseudomonadota</taxon>
        <taxon>Betaproteobacteria</taxon>
        <taxon>Nitrosomonadales</taxon>
        <taxon>Methylophilaceae</taxon>
        <taxon>Candidatus Methylopumilus</taxon>
    </lineage>
</organism>
<feature type="signal peptide" evidence="1">
    <location>
        <begin position="1"/>
        <end position="17"/>
    </location>
</feature>
<name>A0A0B7IVQ6_9PROT</name>
<reference evidence="3" key="1">
    <citation type="submission" date="2014-12" db="EMBL/GenBank/DDBJ databases">
        <authorList>
            <person name="Salcher M.M."/>
        </authorList>
    </citation>
    <scope>NUCLEOTIDE SEQUENCE [LARGE SCALE GENOMIC DNA]</scope>
    <source>
        <strain evidence="3">MMS-10A-171</strain>
    </source>
</reference>
<keyword evidence="3" id="KW-1185">Reference proteome</keyword>
<sequence length="203" mass="23059">MLLWTLVLLLFSNITMATEEPKFELLEKDQSFELRMYEPKIHAEVIVTGNMREASSKGFRMIADFIFGDNVAISGQSEKISMTAPVLIEPRPEKISMTAPVVIEQSSAGWRVNFVMPSQYTLATLPKPNNSLVKIKSVPAKKFAVIRFSGLVDEEKMSKKVSDLEQWINSKQLKVIGNAELARYNPPWTLPFLRRNEVLIEVE</sequence>
<dbReference type="Proteomes" id="UP000056322">
    <property type="component" value="Chromosome 1"/>
</dbReference>
<dbReference type="Pfam" id="PF04832">
    <property type="entry name" value="SOUL"/>
    <property type="match status" value="1"/>
</dbReference>
<proteinExistence type="predicted"/>
<dbReference type="SUPFAM" id="SSF55136">
    <property type="entry name" value="Probable bacterial effector-binding domain"/>
    <property type="match status" value="1"/>
</dbReference>
<evidence type="ECO:0000313" key="2">
    <source>
        <dbReference type="EMBL" id="CEN55127.1"/>
    </source>
</evidence>
<feature type="chain" id="PRO_5002117018" description="SOUL heme-binding protein" evidence="1">
    <location>
        <begin position="18"/>
        <end position="203"/>
    </location>
</feature>
<dbReference type="AlphaFoldDB" id="A0A0B7IVQ6"/>
<dbReference type="InterPro" id="IPR011256">
    <property type="entry name" value="Reg_factor_effector_dom_sf"/>
</dbReference>
<evidence type="ECO:0000256" key="1">
    <source>
        <dbReference type="SAM" id="SignalP"/>
    </source>
</evidence>
<protein>
    <recommendedName>
        <fullName evidence="4">SOUL heme-binding protein</fullName>
    </recommendedName>
</protein>
<dbReference type="Gene3D" id="3.20.80.10">
    <property type="entry name" value="Regulatory factor, effector binding domain"/>
    <property type="match status" value="1"/>
</dbReference>
<dbReference type="EMBL" id="LN794158">
    <property type="protein sequence ID" value="CEN55127.1"/>
    <property type="molecule type" value="Genomic_DNA"/>
</dbReference>
<accession>A0A0B7IVQ6</accession>
<dbReference type="PANTHER" id="PTHR11220:SF58">
    <property type="entry name" value="SOUL HEME-BINDING FAMILY PROTEIN"/>
    <property type="match status" value="1"/>
</dbReference>
<dbReference type="HOGENOM" id="CLU_068699_0_1_4"/>
<keyword evidence="1" id="KW-0732">Signal</keyword>
<evidence type="ECO:0008006" key="4">
    <source>
        <dbReference type="Google" id="ProtNLM"/>
    </source>
</evidence>
<dbReference type="PANTHER" id="PTHR11220">
    <property type="entry name" value="HEME-BINDING PROTEIN-RELATED"/>
    <property type="match status" value="1"/>
</dbReference>
<dbReference type="InterPro" id="IPR006917">
    <property type="entry name" value="SOUL_heme-bd"/>
</dbReference>
<evidence type="ECO:0000313" key="3">
    <source>
        <dbReference type="Proteomes" id="UP000056322"/>
    </source>
</evidence>
<gene>
    <name evidence="2" type="ORF">BN1209_0069</name>
</gene>